<dbReference type="Pfam" id="PF06258">
    <property type="entry name" value="Mito_fiss_Elm1"/>
    <property type="match status" value="1"/>
</dbReference>
<organism evidence="1 2">
    <name type="scientific">Marinimicrococcus flavescens</name>
    <dbReference type="NCBI Taxonomy" id="3031815"/>
    <lineage>
        <taxon>Bacteria</taxon>
        <taxon>Pseudomonadati</taxon>
        <taxon>Pseudomonadota</taxon>
        <taxon>Alphaproteobacteria</taxon>
        <taxon>Geminicoccales</taxon>
        <taxon>Geminicoccaceae</taxon>
        <taxon>Marinimicrococcus</taxon>
    </lineage>
</organism>
<dbReference type="Proteomes" id="UP001301140">
    <property type="component" value="Unassembled WGS sequence"/>
</dbReference>
<accession>A0AAP4D7J2</accession>
<evidence type="ECO:0000313" key="1">
    <source>
        <dbReference type="EMBL" id="MDF1587306.1"/>
    </source>
</evidence>
<sequence>MSETMEQPATGTTASARPPRTWLMMGHKAGDNSQILALAEALGWPFEIKNLVYRPTELMTNLFAGPTLMGLVKDRSSPLEPPWPELVISAGRRNEPLVRWIQLQAGGPSKVKLVHVGRPWALHECFDLIVTTPQYRLPDKPNILQNEAPLQRVNAERLEEAAALWGPRLAHLPRPLISVSMGGNAGPYSLDRENGALLGHWASRMAKELGGSLLVTTSARTPRKAADALEAALDVPSFVYRWRKDDPENPYFGFLALADRLIVTGDSMSMLAEACVTRKPVYIFDLARGPGSSRPPPPEDGSIPGRTLMERLADIRLQPIVYRIGMITGPKRLTRDVRLIHARQVKEGRAVWLGQDWPESAEKAPPLGDVERAAAAVRALFDPVRGARAEENKAQITTPPILPEAVRRLFQ</sequence>
<protein>
    <submittedName>
        <fullName evidence="1">ELM1/GtrOC1 family putative glycosyltransferase</fullName>
    </submittedName>
</protein>
<dbReference type="PANTHER" id="PTHR33986:SF15">
    <property type="entry name" value="MITOCHONDRIAL FISSION PROTEIN ELM1"/>
    <property type="match status" value="1"/>
</dbReference>
<dbReference type="InterPro" id="IPR009367">
    <property type="entry name" value="Elm1-like"/>
</dbReference>
<gene>
    <name evidence="1" type="ORF">PZ740_13045</name>
</gene>
<keyword evidence="2" id="KW-1185">Reference proteome</keyword>
<evidence type="ECO:0000313" key="2">
    <source>
        <dbReference type="Proteomes" id="UP001301140"/>
    </source>
</evidence>
<reference evidence="1 2" key="1">
    <citation type="submission" date="2023-03" db="EMBL/GenBank/DDBJ databases">
        <title>YIM 152171 draft genome.</title>
        <authorList>
            <person name="Yang Z."/>
        </authorList>
    </citation>
    <scope>NUCLEOTIDE SEQUENCE [LARGE SCALE GENOMIC DNA]</scope>
    <source>
        <strain evidence="1 2">YIM 152171</strain>
    </source>
</reference>
<proteinExistence type="predicted"/>
<dbReference type="AlphaFoldDB" id="A0AAP4D7J2"/>
<dbReference type="RefSeq" id="WP_327789724.1">
    <property type="nucleotide sequence ID" value="NZ_JARGEQ010000126.1"/>
</dbReference>
<dbReference type="PANTHER" id="PTHR33986">
    <property type="entry name" value="OS02G0535700 PROTEIN"/>
    <property type="match status" value="1"/>
</dbReference>
<dbReference type="EMBL" id="JARGEQ010000126">
    <property type="protein sequence ID" value="MDF1587306.1"/>
    <property type="molecule type" value="Genomic_DNA"/>
</dbReference>
<comment type="caution">
    <text evidence="1">The sequence shown here is derived from an EMBL/GenBank/DDBJ whole genome shotgun (WGS) entry which is preliminary data.</text>
</comment>
<name>A0AAP4D7J2_9PROT</name>